<keyword evidence="1" id="KW-0472">Membrane</keyword>
<dbReference type="Proteomes" id="UP001239994">
    <property type="component" value="Unassembled WGS sequence"/>
</dbReference>
<accession>A0AAD8YXM0</accession>
<comment type="caution">
    <text evidence="2">The sequence shown here is derived from an EMBL/GenBank/DDBJ whole genome shotgun (WGS) entry which is preliminary data.</text>
</comment>
<sequence>MTADIVAVWTQENEAIPNLLEITLQGDVRSWNSKNGRIKTFSKLSESGNFSILLHKVSQSDLGLYRCELFKGINCSIAYQDIGLHTVKGSHTQNALVQNWPFIAGGGAVALLVLVVSLCGLKRTCA</sequence>
<evidence type="ECO:0000256" key="1">
    <source>
        <dbReference type="SAM" id="Phobius"/>
    </source>
</evidence>
<evidence type="ECO:0000313" key="3">
    <source>
        <dbReference type="Proteomes" id="UP001239994"/>
    </source>
</evidence>
<dbReference type="InterPro" id="IPR013783">
    <property type="entry name" value="Ig-like_fold"/>
</dbReference>
<gene>
    <name evidence="2" type="ORF">P4O66_016336</name>
</gene>
<keyword evidence="1" id="KW-1133">Transmembrane helix</keyword>
<dbReference type="AlphaFoldDB" id="A0AAD8YXM0"/>
<feature type="transmembrane region" description="Helical" evidence="1">
    <location>
        <begin position="100"/>
        <end position="121"/>
    </location>
</feature>
<dbReference type="Gene3D" id="2.60.40.10">
    <property type="entry name" value="Immunoglobulins"/>
    <property type="match status" value="1"/>
</dbReference>
<organism evidence="2 3">
    <name type="scientific">Electrophorus voltai</name>
    <dbReference type="NCBI Taxonomy" id="2609070"/>
    <lineage>
        <taxon>Eukaryota</taxon>
        <taxon>Metazoa</taxon>
        <taxon>Chordata</taxon>
        <taxon>Craniata</taxon>
        <taxon>Vertebrata</taxon>
        <taxon>Euteleostomi</taxon>
        <taxon>Actinopterygii</taxon>
        <taxon>Neopterygii</taxon>
        <taxon>Teleostei</taxon>
        <taxon>Ostariophysi</taxon>
        <taxon>Gymnotiformes</taxon>
        <taxon>Gymnotoidei</taxon>
        <taxon>Gymnotidae</taxon>
        <taxon>Electrophorus</taxon>
    </lineage>
</organism>
<proteinExistence type="predicted"/>
<evidence type="ECO:0008006" key="4">
    <source>
        <dbReference type="Google" id="ProtNLM"/>
    </source>
</evidence>
<dbReference type="EMBL" id="JAROKS010000023">
    <property type="protein sequence ID" value="KAK1787856.1"/>
    <property type="molecule type" value="Genomic_DNA"/>
</dbReference>
<feature type="non-terminal residue" evidence="2">
    <location>
        <position position="1"/>
    </location>
</feature>
<dbReference type="SUPFAM" id="SSF48726">
    <property type="entry name" value="Immunoglobulin"/>
    <property type="match status" value="1"/>
</dbReference>
<keyword evidence="1" id="KW-0812">Transmembrane</keyword>
<keyword evidence="3" id="KW-1185">Reference proteome</keyword>
<reference evidence="2" key="1">
    <citation type="submission" date="2023-03" db="EMBL/GenBank/DDBJ databases">
        <title>Electrophorus voltai genome.</title>
        <authorList>
            <person name="Bian C."/>
        </authorList>
    </citation>
    <scope>NUCLEOTIDE SEQUENCE</scope>
    <source>
        <strain evidence="2">CB-2022</strain>
        <tissue evidence="2">Muscle</tissue>
    </source>
</reference>
<name>A0AAD8YXM0_9TELE</name>
<evidence type="ECO:0000313" key="2">
    <source>
        <dbReference type="EMBL" id="KAK1787856.1"/>
    </source>
</evidence>
<protein>
    <recommendedName>
        <fullName evidence="4">Immunoglobulin V-set domain-containing protein</fullName>
    </recommendedName>
</protein>
<dbReference type="InterPro" id="IPR036179">
    <property type="entry name" value="Ig-like_dom_sf"/>
</dbReference>